<organism evidence="3 4">
    <name type="scientific">Flavobacterium swingsii</name>
    <dbReference type="NCBI Taxonomy" id="498292"/>
    <lineage>
        <taxon>Bacteria</taxon>
        <taxon>Pseudomonadati</taxon>
        <taxon>Bacteroidota</taxon>
        <taxon>Flavobacteriia</taxon>
        <taxon>Flavobacteriales</taxon>
        <taxon>Flavobacteriaceae</taxon>
        <taxon>Flavobacterium</taxon>
    </lineage>
</organism>
<evidence type="ECO:0000256" key="1">
    <source>
        <dbReference type="ARBA" id="ARBA00038494"/>
    </source>
</evidence>
<dbReference type="EMBL" id="FOJT01000005">
    <property type="protein sequence ID" value="SFB21148.1"/>
    <property type="molecule type" value="Genomic_DNA"/>
</dbReference>
<feature type="domain" description="Glycosyltransferase 2-like" evidence="2">
    <location>
        <begin position="5"/>
        <end position="127"/>
    </location>
</feature>
<dbReference type="Proteomes" id="UP000199604">
    <property type="component" value="Unassembled WGS sequence"/>
</dbReference>
<accession>A0A1I0Z9Q4</accession>
<dbReference type="AlphaFoldDB" id="A0A1I0Z9Q4"/>
<protein>
    <submittedName>
        <fullName evidence="3">Glycosyltransferase, GT2 family</fullName>
    </submittedName>
</protein>
<dbReference type="GO" id="GO:0016740">
    <property type="term" value="F:transferase activity"/>
    <property type="evidence" value="ECO:0007669"/>
    <property type="project" value="UniProtKB-KW"/>
</dbReference>
<evidence type="ECO:0000259" key="2">
    <source>
        <dbReference type="Pfam" id="PF00535"/>
    </source>
</evidence>
<comment type="similarity">
    <text evidence="1">Belongs to the glycosyltransferase 2 family. WaaE/KdtX subfamily.</text>
</comment>
<dbReference type="OrthoDB" id="9771846at2"/>
<dbReference type="SUPFAM" id="SSF53448">
    <property type="entry name" value="Nucleotide-diphospho-sugar transferases"/>
    <property type="match status" value="1"/>
</dbReference>
<dbReference type="STRING" id="498292.SAMN05660845_2052"/>
<keyword evidence="3" id="KW-0808">Transferase</keyword>
<name>A0A1I0Z9Q4_9FLAO</name>
<dbReference type="InterPro" id="IPR029044">
    <property type="entry name" value="Nucleotide-diphossugar_trans"/>
</dbReference>
<gene>
    <name evidence="3" type="ORF">SAMN05660845_2052</name>
</gene>
<dbReference type="PANTHER" id="PTHR43630:SF2">
    <property type="entry name" value="GLYCOSYLTRANSFERASE"/>
    <property type="match status" value="1"/>
</dbReference>
<dbReference type="InterPro" id="IPR001173">
    <property type="entry name" value="Glyco_trans_2-like"/>
</dbReference>
<sequence>MNKISVVIRNKNEAKSIEFLLTVLNKFYKNDIDEIIVIDNCSTDNSKEIAIQNSAKFITVEKFSYGSSANLAMEISKNEIVVLMSAHVFPVSHDFFKLILDKFKNSSNQLAGLRCLHYSSDYKLYLNGISVKENLNGCGLMFACSAINKNVWKDQKFLDNIITNEDKEWTKRVVNKGYDIQFVPSIFCYDIKRNSKQNFFRFKNETIIQYQLWGKSKTIKQIFQDFFLENMGLLKGWILNAFYSFRKMIFQIKFYLNKPRKI</sequence>
<dbReference type="Pfam" id="PF00535">
    <property type="entry name" value="Glycos_transf_2"/>
    <property type="match status" value="1"/>
</dbReference>
<dbReference type="Gene3D" id="3.90.550.10">
    <property type="entry name" value="Spore Coat Polysaccharide Biosynthesis Protein SpsA, Chain A"/>
    <property type="match status" value="1"/>
</dbReference>
<dbReference type="RefSeq" id="WP_091476913.1">
    <property type="nucleotide sequence ID" value="NZ_FOJT01000005.1"/>
</dbReference>
<evidence type="ECO:0000313" key="4">
    <source>
        <dbReference type="Proteomes" id="UP000199604"/>
    </source>
</evidence>
<keyword evidence="4" id="KW-1185">Reference proteome</keyword>
<proteinExistence type="inferred from homology"/>
<dbReference type="PANTHER" id="PTHR43630">
    <property type="entry name" value="POLY-BETA-1,6-N-ACETYL-D-GLUCOSAMINE SYNTHASE"/>
    <property type="match status" value="1"/>
</dbReference>
<reference evidence="4" key="1">
    <citation type="submission" date="2016-10" db="EMBL/GenBank/DDBJ databases">
        <authorList>
            <person name="Varghese N."/>
            <person name="Submissions S."/>
        </authorList>
    </citation>
    <scope>NUCLEOTIDE SEQUENCE [LARGE SCALE GENOMIC DNA]</scope>
    <source>
        <strain evidence="4">DSM 21789</strain>
    </source>
</reference>
<evidence type="ECO:0000313" key="3">
    <source>
        <dbReference type="EMBL" id="SFB21148.1"/>
    </source>
</evidence>